<feature type="modified residue" description="N6-carboxylysine" evidence="3 5">
    <location>
        <position position="138"/>
    </location>
</feature>
<dbReference type="PANTHER" id="PTHR10819">
    <property type="entry name" value="PHOSPHOTRIESTERASE-RELATED"/>
    <property type="match status" value="1"/>
</dbReference>
<feature type="binding site" description="via carbamate group" evidence="4">
    <location>
        <position position="138"/>
    </location>
    <ligand>
        <name>Zn(2+)</name>
        <dbReference type="ChEBI" id="CHEBI:29105"/>
        <label>1</label>
    </ligand>
</feature>
<feature type="binding site" description="via carbamate group" evidence="4">
    <location>
        <position position="138"/>
    </location>
    <ligand>
        <name>Zn(2+)</name>
        <dbReference type="ChEBI" id="CHEBI:29105"/>
        <label>2</label>
    </ligand>
</feature>
<organism evidence="6 7">
    <name type="scientific">Sulfobacillus benefaciens</name>
    <dbReference type="NCBI Taxonomy" id="453960"/>
    <lineage>
        <taxon>Bacteria</taxon>
        <taxon>Bacillati</taxon>
        <taxon>Bacillota</taxon>
        <taxon>Clostridia</taxon>
        <taxon>Eubacteriales</taxon>
        <taxon>Clostridiales Family XVII. Incertae Sedis</taxon>
        <taxon>Sulfobacillus</taxon>
    </lineage>
</organism>
<dbReference type="InterPro" id="IPR017947">
    <property type="entry name" value="AryldialkylPase_Zn-BS"/>
</dbReference>
<evidence type="ECO:0000313" key="7">
    <source>
        <dbReference type="Proteomes" id="UP000242972"/>
    </source>
</evidence>
<gene>
    <name evidence="6" type="ORF">C7B46_02475</name>
</gene>
<feature type="binding site" evidence="4">
    <location>
        <position position="171"/>
    </location>
    <ligand>
        <name>Zn(2+)</name>
        <dbReference type="ChEBI" id="CHEBI:29105"/>
        <label>2</label>
    </ligand>
</feature>
<evidence type="ECO:0000256" key="2">
    <source>
        <dbReference type="ARBA" id="ARBA00022801"/>
    </source>
</evidence>
<feature type="binding site" evidence="4">
    <location>
        <position position="23"/>
    </location>
    <ligand>
        <name>Zn(2+)</name>
        <dbReference type="ChEBI" id="CHEBI:29105"/>
        <label>1</label>
    </ligand>
</feature>
<evidence type="ECO:0000256" key="5">
    <source>
        <dbReference type="PROSITE-ProRule" id="PRU00679"/>
    </source>
</evidence>
<dbReference type="Pfam" id="PF02126">
    <property type="entry name" value="PTE"/>
    <property type="match status" value="1"/>
</dbReference>
<feature type="binding site" evidence="4">
    <location>
        <position position="25"/>
    </location>
    <ligand>
        <name>Zn(2+)</name>
        <dbReference type="ChEBI" id="CHEBI:29105"/>
        <label>1</label>
    </ligand>
</feature>
<evidence type="ECO:0000256" key="1">
    <source>
        <dbReference type="ARBA" id="ARBA00022723"/>
    </source>
</evidence>
<dbReference type="EMBL" id="PXYW01000004">
    <property type="protein sequence ID" value="PSR35113.1"/>
    <property type="molecule type" value="Genomic_DNA"/>
</dbReference>
<dbReference type="Proteomes" id="UP000242972">
    <property type="component" value="Unassembled WGS sequence"/>
</dbReference>
<dbReference type="GO" id="GO:0008270">
    <property type="term" value="F:zinc ion binding"/>
    <property type="evidence" value="ECO:0007669"/>
    <property type="project" value="InterPro"/>
</dbReference>
<reference evidence="6 7" key="1">
    <citation type="journal article" date="2014" name="BMC Genomics">
        <title>Comparison of environmental and isolate Sulfobacillus genomes reveals diverse carbon, sulfur, nitrogen, and hydrogen metabolisms.</title>
        <authorList>
            <person name="Justice N.B."/>
            <person name="Norman A."/>
            <person name="Brown C.T."/>
            <person name="Singh A."/>
            <person name="Thomas B.C."/>
            <person name="Banfield J.F."/>
        </authorList>
    </citation>
    <scope>NUCLEOTIDE SEQUENCE [LARGE SCALE GENOMIC DNA]</scope>
    <source>
        <strain evidence="6">AMDSBA4</strain>
    </source>
</reference>
<comment type="caution">
    <text evidence="6">The sequence shown here is derived from an EMBL/GenBank/DDBJ whole genome shotgun (WGS) entry which is preliminary data.</text>
</comment>
<dbReference type="PIRSF" id="PIRSF016839">
    <property type="entry name" value="PhP"/>
    <property type="match status" value="1"/>
</dbReference>
<proteinExistence type="inferred from homology"/>
<dbReference type="GO" id="GO:0016788">
    <property type="term" value="F:hydrolase activity, acting on ester bonds"/>
    <property type="evidence" value="ECO:0007669"/>
    <property type="project" value="InterPro"/>
</dbReference>
<feature type="binding site" evidence="4">
    <location>
        <position position="200"/>
    </location>
    <ligand>
        <name>Zn(2+)</name>
        <dbReference type="ChEBI" id="CHEBI:29105"/>
        <label>2</label>
    </ligand>
</feature>
<dbReference type="PROSITE" id="PS51347">
    <property type="entry name" value="PHOSPHOTRIESTERASE_2"/>
    <property type="match status" value="1"/>
</dbReference>
<accession>A0A2T2XKU3</accession>
<dbReference type="AlphaFoldDB" id="A0A2T2XKU3"/>
<keyword evidence="2" id="KW-0378">Hydrolase</keyword>
<dbReference type="CDD" id="cd00530">
    <property type="entry name" value="PTE"/>
    <property type="match status" value="1"/>
</dbReference>
<dbReference type="InterPro" id="IPR032466">
    <property type="entry name" value="Metal_Hydrolase"/>
</dbReference>
<dbReference type="Gene3D" id="3.20.20.140">
    <property type="entry name" value="Metal-dependent hydrolases"/>
    <property type="match status" value="1"/>
</dbReference>
<dbReference type="SUPFAM" id="SSF51556">
    <property type="entry name" value="Metallo-dependent hydrolases"/>
    <property type="match status" value="1"/>
</dbReference>
<evidence type="ECO:0000256" key="4">
    <source>
        <dbReference type="PIRSR" id="PIRSR601559-51"/>
    </source>
</evidence>
<keyword evidence="1 4" id="KW-0479">Metal-binding</keyword>
<feature type="binding site" evidence="4">
    <location>
        <position position="257"/>
    </location>
    <ligand>
        <name>Zn(2+)</name>
        <dbReference type="ChEBI" id="CHEBI:29105"/>
        <label>1</label>
    </ligand>
</feature>
<sequence>MTKIPLVGGHQITPDQLGFTLIHEHLRTETDGVRFQWPHLYDDRRQFDRAVEEVTNAMKHGVRTICDPTVLGLGRDARFMEQVVKESGAQVVAATGLYTYRDLPHYFENRSIDFMADLFVRDITLGIQGTSTKAGFIKFATDEPGITPGVEKVIRAAARAHRKTGVPIITHSHAHNSSGLDQIALLEEEGADLSHVVIGHVGDTDNLEYLITVLKRGVFIGMDRYGLDIYLPTERRNQTVVSLIEQGYADQLLLSQDACATIDWFEPEEITAMVPNWSMSYIPETILPALKASGVTDDHIHRMTVENPRRLFDQ</sequence>
<dbReference type="InterPro" id="IPR001559">
    <property type="entry name" value="Phosphotriesterase"/>
</dbReference>
<evidence type="ECO:0000256" key="3">
    <source>
        <dbReference type="PIRSR" id="PIRSR601559-50"/>
    </source>
</evidence>
<comment type="cofactor">
    <cofactor evidence="4">
        <name>a divalent metal cation</name>
        <dbReference type="ChEBI" id="CHEBI:60240"/>
    </cofactor>
    <text evidence="4">Binds 2 divalent metal cations per subunit.</text>
</comment>
<comment type="similarity">
    <text evidence="5">Belongs to the metallo-dependent hydrolases superfamily. Phosphotriesterase family.</text>
</comment>
<dbReference type="PANTHER" id="PTHR10819:SF3">
    <property type="entry name" value="PHOSPHOTRIESTERASE-RELATED PROTEIN"/>
    <property type="match status" value="1"/>
</dbReference>
<protein>
    <submittedName>
        <fullName evidence="6">Phosphotriesterase</fullName>
    </submittedName>
</protein>
<evidence type="ECO:0000313" key="6">
    <source>
        <dbReference type="EMBL" id="PSR35113.1"/>
    </source>
</evidence>
<name>A0A2T2XKU3_9FIRM</name>
<dbReference type="PROSITE" id="PS01322">
    <property type="entry name" value="PHOSPHOTRIESTERASE_1"/>
    <property type="match status" value="1"/>
</dbReference>